<gene>
    <name evidence="2" type="ordered locus">Theam_0354</name>
</gene>
<dbReference type="PANTHER" id="PTHR33734">
    <property type="entry name" value="LYSM DOMAIN-CONTAINING GPI-ANCHORED PROTEIN 2"/>
    <property type="match status" value="1"/>
</dbReference>
<feature type="domain" description="LysM" evidence="1">
    <location>
        <begin position="84"/>
        <end position="127"/>
    </location>
</feature>
<protein>
    <submittedName>
        <fullName evidence="2">Peptidase M23</fullName>
    </submittedName>
</protein>
<organism evidence="2 3">
    <name type="scientific">Thermovibrio ammonificans (strain DSM 15698 / JCM 12110 / HB-1)</name>
    <dbReference type="NCBI Taxonomy" id="648996"/>
    <lineage>
        <taxon>Bacteria</taxon>
        <taxon>Pseudomonadati</taxon>
        <taxon>Aquificota</taxon>
        <taxon>Aquificia</taxon>
        <taxon>Desulfurobacteriales</taxon>
        <taxon>Desulfurobacteriaceae</taxon>
        <taxon>Thermovibrio</taxon>
    </lineage>
</organism>
<dbReference type="Pfam" id="PF01551">
    <property type="entry name" value="Peptidase_M23"/>
    <property type="match status" value="1"/>
</dbReference>
<dbReference type="KEGG" id="tam:Theam_0354"/>
<dbReference type="HOGENOM" id="CLU_029425_7_3_0"/>
<feature type="domain" description="LysM" evidence="1">
    <location>
        <begin position="167"/>
        <end position="211"/>
    </location>
</feature>
<sequence>MRSLLLLISLLFACNAALGEVIYRVKRGDSLGKIAQKFHVTVRELKRANRLKGNTIYVGQKLVIPVKSNGRLKREKSATRTVYRIYRVKRGDTLGKIAARFHTTVRELKKINRLRSNRIYVGQRLKVPVRVKVASASSSKAATSAGIVRKGGAVFVPEGLTKVPIYKYYRVKRGDSVLKIAKKLHVSPRMIIRLNHLKRPYILRPGQRLKILVGYKDVLKLNRPIAFRFPLDGRVDPTVREKGYPGIFILSPPGAPVKAAETGIVKFAGEDSKLLKAYGKMVIIQHPEGYRTVYANLGSIDVKPNQLVKRGQVIGTAGTSGVWGRSGIYFDISKVYRGKTYHINPLEVLK</sequence>
<evidence type="ECO:0000313" key="3">
    <source>
        <dbReference type="Proteomes" id="UP000006362"/>
    </source>
</evidence>
<dbReference type="GO" id="GO:0008932">
    <property type="term" value="F:lytic endotransglycosylase activity"/>
    <property type="evidence" value="ECO:0007669"/>
    <property type="project" value="TreeGrafter"/>
</dbReference>
<accession>E8T4R5</accession>
<dbReference type="CDD" id="cd12797">
    <property type="entry name" value="M23_peptidase"/>
    <property type="match status" value="1"/>
</dbReference>
<keyword evidence="3" id="KW-1185">Reference proteome</keyword>
<dbReference type="Gene3D" id="2.70.70.10">
    <property type="entry name" value="Glucose Permease (Domain IIA)"/>
    <property type="match status" value="1"/>
</dbReference>
<evidence type="ECO:0000259" key="1">
    <source>
        <dbReference type="PROSITE" id="PS51782"/>
    </source>
</evidence>
<dbReference type="eggNOG" id="COG4942">
    <property type="taxonomic scope" value="Bacteria"/>
</dbReference>
<dbReference type="InterPro" id="IPR036779">
    <property type="entry name" value="LysM_dom_sf"/>
</dbReference>
<dbReference type="SUPFAM" id="SSF54106">
    <property type="entry name" value="LysM domain"/>
    <property type="match status" value="2"/>
</dbReference>
<dbReference type="EMBL" id="CP002444">
    <property type="protein sequence ID" value="ADU96327.1"/>
    <property type="molecule type" value="Genomic_DNA"/>
</dbReference>
<reference evidence="2" key="1">
    <citation type="submission" date="2011-01" db="EMBL/GenBank/DDBJ databases">
        <title>Complete sequence of chromosome of Thermovibrio ammonificans HB-1.</title>
        <authorList>
            <consortium name="US DOE Joint Genome Institute"/>
            <person name="Lucas S."/>
            <person name="Copeland A."/>
            <person name="Lapidus A."/>
            <person name="Cheng J.-F."/>
            <person name="Goodwin L."/>
            <person name="Pitluck S."/>
            <person name="Davenport K."/>
            <person name="Detter J.C."/>
            <person name="Han C."/>
            <person name="Tapia R."/>
            <person name="Land M."/>
            <person name="Hauser L."/>
            <person name="Kyrpides N."/>
            <person name="Ivanova N."/>
            <person name="Ovchinnikova G."/>
            <person name="Vetriani C."/>
            <person name="Woyke T."/>
        </authorList>
    </citation>
    <scope>NUCLEOTIDE SEQUENCE [LARGE SCALE GENOMIC DNA]</scope>
    <source>
        <strain evidence="2">HB-1</strain>
    </source>
</reference>
<dbReference type="InterPro" id="IPR016047">
    <property type="entry name" value="M23ase_b-sheet_dom"/>
</dbReference>
<proteinExistence type="predicted"/>
<dbReference type="PANTHER" id="PTHR33734:SF22">
    <property type="entry name" value="MEMBRANE-BOUND LYTIC MUREIN TRANSGLYCOSYLASE D"/>
    <property type="match status" value="1"/>
</dbReference>
<evidence type="ECO:0000313" key="2">
    <source>
        <dbReference type="EMBL" id="ADU96327.1"/>
    </source>
</evidence>
<dbReference type="InterPro" id="IPR018392">
    <property type="entry name" value="LysM"/>
</dbReference>
<dbReference type="AlphaFoldDB" id="E8T4R5"/>
<dbReference type="InterPro" id="IPR011055">
    <property type="entry name" value="Dup_hybrid_motif"/>
</dbReference>
<feature type="domain" description="LysM" evidence="1">
    <location>
        <begin position="21"/>
        <end position="64"/>
    </location>
</feature>
<dbReference type="PROSITE" id="PS51782">
    <property type="entry name" value="LYSM"/>
    <property type="match status" value="3"/>
</dbReference>
<dbReference type="Pfam" id="PF01476">
    <property type="entry name" value="LysM"/>
    <property type="match status" value="3"/>
</dbReference>
<dbReference type="STRING" id="648996.Theam_0354"/>
<dbReference type="RefSeq" id="WP_013537113.1">
    <property type="nucleotide sequence ID" value="NC_014926.1"/>
</dbReference>
<dbReference type="Proteomes" id="UP000006362">
    <property type="component" value="Chromosome"/>
</dbReference>
<dbReference type="OrthoDB" id="9810477at2"/>
<name>E8T4R5_THEA1</name>
<dbReference type="SUPFAM" id="SSF51261">
    <property type="entry name" value="Duplicated hybrid motif"/>
    <property type="match status" value="1"/>
</dbReference>
<dbReference type="Gene3D" id="3.10.350.10">
    <property type="entry name" value="LysM domain"/>
    <property type="match status" value="3"/>
</dbReference>
<dbReference type="eggNOG" id="COG1388">
    <property type="taxonomic scope" value="Bacteria"/>
</dbReference>
<dbReference type="SMART" id="SM00257">
    <property type="entry name" value="LysM"/>
    <property type="match status" value="3"/>
</dbReference>
<dbReference type="CDD" id="cd00118">
    <property type="entry name" value="LysM"/>
    <property type="match status" value="3"/>
</dbReference>